<gene>
    <name evidence="1" type="ORF">RM812_40735</name>
</gene>
<reference evidence="1" key="1">
    <citation type="submission" date="2024-05" db="EMBL/GenBank/DDBJ databases">
        <title>30 novel species of actinomycetes from the DSMZ collection.</title>
        <authorList>
            <person name="Nouioui I."/>
        </authorList>
    </citation>
    <scope>NUCLEOTIDE SEQUENCE</scope>
    <source>
        <strain evidence="1">DSM 40712</strain>
    </source>
</reference>
<organism evidence="1 2">
    <name type="scientific">Streptomyces lancefieldiae</name>
    <dbReference type="NCBI Taxonomy" id="3075520"/>
    <lineage>
        <taxon>Bacteria</taxon>
        <taxon>Bacillati</taxon>
        <taxon>Actinomycetota</taxon>
        <taxon>Actinomycetes</taxon>
        <taxon>Kitasatosporales</taxon>
        <taxon>Streptomycetaceae</taxon>
        <taxon>Streptomyces</taxon>
    </lineage>
</organism>
<dbReference type="RefSeq" id="WP_311585851.1">
    <property type="nucleotide sequence ID" value="NZ_JAVRFH010000141.1"/>
</dbReference>
<name>A0ABU3B1U6_9ACTN</name>
<proteinExistence type="predicted"/>
<dbReference type="EMBL" id="JAVRFH010000141">
    <property type="protein sequence ID" value="MDT0616421.1"/>
    <property type="molecule type" value="Genomic_DNA"/>
</dbReference>
<sequence length="89" mass="10488">MPSFCFRPRRPDEDYDAYEQAFIGAWNSFCSRRRLNPYPAQSTGDRYLDARNASTEYAARPRWGVLRHTLGRLARQFRQRLTPGPHSPR</sequence>
<evidence type="ECO:0000313" key="1">
    <source>
        <dbReference type="EMBL" id="MDT0616421.1"/>
    </source>
</evidence>
<accession>A0ABU3B1U6</accession>
<comment type="caution">
    <text evidence="1">The sequence shown here is derived from an EMBL/GenBank/DDBJ whole genome shotgun (WGS) entry which is preliminary data.</text>
</comment>
<keyword evidence="2" id="KW-1185">Reference proteome</keyword>
<protein>
    <submittedName>
        <fullName evidence="1">Uncharacterized protein</fullName>
    </submittedName>
</protein>
<dbReference type="Proteomes" id="UP001180724">
    <property type="component" value="Unassembled WGS sequence"/>
</dbReference>
<evidence type="ECO:0000313" key="2">
    <source>
        <dbReference type="Proteomes" id="UP001180724"/>
    </source>
</evidence>